<proteinExistence type="predicted"/>
<organism evidence="2 3">
    <name type="scientific">Patagioenas fasciata monilis</name>
    <dbReference type="NCBI Taxonomy" id="372326"/>
    <lineage>
        <taxon>Eukaryota</taxon>
        <taxon>Metazoa</taxon>
        <taxon>Chordata</taxon>
        <taxon>Craniata</taxon>
        <taxon>Vertebrata</taxon>
        <taxon>Euteleostomi</taxon>
        <taxon>Archelosauria</taxon>
        <taxon>Archosauria</taxon>
        <taxon>Dinosauria</taxon>
        <taxon>Saurischia</taxon>
        <taxon>Theropoda</taxon>
        <taxon>Coelurosauria</taxon>
        <taxon>Aves</taxon>
        <taxon>Neognathae</taxon>
        <taxon>Neoaves</taxon>
        <taxon>Columbimorphae</taxon>
        <taxon>Columbiformes</taxon>
        <taxon>Columbidae</taxon>
        <taxon>Patagioenas</taxon>
    </lineage>
</organism>
<name>A0A1V4JFK7_PATFA</name>
<evidence type="ECO:0000256" key="1">
    <source>
        <dbReference type="SAM" id="MobiDB-lite"/>
    </source>
</evidence>
<evidence type="ECO:0000313" key="3">
    <source>
        <dbReference type="Proteomes" id="UP000190648"/>
    </source>
</evidence>
<protein>
    <submittedName>
        <fullName evidence="2">Uncharacterized protein</fullName>
    </submittedName>
</protein>
<feature type="region of interest" description="Disordered" evidence="1">
    <location>
        <begin position="1"/>
        <end position="31"/>
    </location>
</feature>
<evidence type="ECO:0000313" key="2">
    <source>
        <dbReference type="EMBL" id="OPJ70930.1"/>
    </source>
</evidence>
<dbReference type="AlphaFoldDB" id="A0A1V4JFK7"/>
<feature type="compositionally biased region" description="Gly residues" evidence="1">
    <location>
        <begin position="1"/>
        <end position="11"/>
    </location>
</feature>
<dbReference type="Proteomes" id="UP000190648">
    <property type="component" value="Unassembled WGS sequence"/>
</dbReference>
<feature type="compositionally biased region" description="Basic and acidic residues" evidence="1">
    <location>
        <begin position="12"/>
        <end position="31"/>
    </location>
</feature>
<accession>A0A1V4JFK7</accession>
<keyword evidence="3" id="KW-1185">Reference proteome</keyword>
<comment type="caution">
    <text evidence="2">The sequence shown here is derived from an EMBL/GenBank/DDBJ whole genome shotgun (WGS) entry which is preliminary data.</text>
</comment>
<sequence>MRPEKNGGGADDTGKEVIRRTKAAETVHKPGLEDINSQERVPFYVYIESSERINQTSQAKFSEGAMSRKLECSLDQKAVVAHSLVDRTGLRQDKGKFCRLPTKEAKNPKCVLTVSGRSSTAQVEDMCPIQKYIGV</sequence>
<dbReference type="EMBL" id="LSYS01007721">
    <property type="protein sequence ID" value="OPJ70930.1"/>
    <property type="molecule type" value="Genomic_DNA"/>
</dbReference>
<reference evidence="2 3" key="1">
    <citation type="submission" date="2016-02" db="EMBL/GenBank/DDBJ databases">
        <title>Band-tailed pigeon sequencing and assembly.</title>
        <authorList>
            <person name="Soares A.E."/>
            <person name="Novak B.J."/>
            <person name="Rice E.S."/>
            <person name="O'Connell B."/>
            <person name="Chang D."/>
            <person name="Weber S."/>
            <person name="Shapiro B."/>
        </authorList>
    </citation>
    <scope>NUCLEOTIDE SEQUENCE [LARGE SCALE GENOMIC DNA]</scope>
    <source>
        <strain evidence="2">BTP2013</strain>
        <tissue evidence="2">Blood</tissue>
    </source>
</reference>
<gene>
    <name evidence="2" type="ORF">AV530_017262</name>
</gene>